<comment type="caution">
    <text evidence="4">The sequence shown here is derived from an EMBL/GenBank/DDBJ whole genome shotgun (WGS) entry which is preliminary data.</text>
</comment>
<dbReference type="InterPro" id="IPR001647">
    <property type="entry name" value="HTH_TetR"/>
</dbReference>
<dbReference type="InterPro" id="IPR050109">
    <property type="entry name" value="HTH-type_TetR-like_transc_reg"/>
</dbReference>
<dbReference type="PRINTS" id="PR00455">
    <property type="entry name" value="HTHTETR"/>
</dbReference>
<sequence length="203" mass="22673">MAPEGSARRATHKSDRTRESILDAARTAFARKGFSGVTIRDITDFAAVTRANFYYYFSDKTELFIELGTDTYRQALAMVDGFMEQGSPPSREDIETWVARYFSYLDRNGAFVIRSTEDMPPDRKFRAAVARSHRRTAAALGEGIAKLAPTPPDVDPVATGLVVMAMLERSWLMVQHNEIPSTTRQAVLVAAGEMLWRMVNGQT</sequence>
<gene>
    <name evidence="4" type="ORF">FPZ47_15565</name>
</gene>
<dbReference type="GO" id="GO:0000976">
    <property type="term" value="F:transcription cis-regulatory region binding"/>
    <property type="evidence" value="ECO:0007669"/>
    <property type="project" value="TreeGrafter"/>
</dbReference>
<protein>
    <submittedName>
        <fullName evidence="4">TetR/AcrR family transcriptional regulator</fullName>
    </submittedName>
</protein>
<dbReference type="EMBL" id="VMQU01000063">
    <property type="protein sequence ID" value="TVS87660.1"/>
    <property type="molecule type" value="Genomic_DNA"/>
</dbReference>
<evidence type="ECO:0000313" key="4">
    <source>
        <dbReference type="EMBL" id="TVS87660.1"/>
    </source>
</evidence>
<keyword evidence="5" id="KW-1185">Reference proteome</keyword>
<dbReference type="GO" id="GO:0003700">
    <property type="term" value="F:DNA-binding transcription factor activity"/>
    <property type="evidence" value="ECO:0007669"/>
    <property type="project" value="TreeGrafter"/>
</dbReference>
<dbReference type="PANTHER" id="PTHR30055:SF226">
    <property type="entry name" value="HTH-TYPE TRANSCRIPTIONAL REGULATOR PKSA"/>
    <property type="match status" value="1"/>
</dbReference>
<evidence type="ECO:0000256" key="2">
    <source>
        <dbReference type="PROSITE-ProRule" id="PRU00335"/>
    </source>
</evidence>
<dbReference type="SUPFAM" id="SSF46689">
    <property type="entry name" value="Homeodomain-like"/>
    <property type="match status" value="1"/>
</dbReference>
<evidence type="ECO:0000313" key="5">
    <source>
        <dbReference type="Proteomes" id="UP000320513"/>
    </source>
</evidence>
<evidence type="ECO:0000259" key="3">
    <source>
        <dbReference type="PROSITE" id="PS50977"/>
    </source>
</evidence>
<dbReference type="InterPro" id="IPR036271">
    <property type="entry name" value="Tet_transcr_reg_TetR-rel_C_sf"/>
</dbReference>
<dbReference type="Proteomes" id="UP000320513">
    <property type="component" value="Unassembled WGS sequence"/>
</dbReference>
<keyword evidence="1 2" id="KW-0238">DNA-binding</keyword>
<dbReference type="SUPFAM" id="SSF48498">
    <property type="entry name" value="Tetracyclin repressor-like, C-terminal domain"/>
    <property type="match status" value="1"/>
</dbReference>
<dbReference type="PROSITE" id="PS50977">
    <property type="entry name" value="HTH_TETR_2"/>
    <property type="match status" value="1"/>
</dbReference>
<evidence type="ECO:0000256" key="1">
    <source>
        <dbReference type="ARBA" id="ARBA00023125"/>
    </source>
</evidence>
<dbReference type="InterPro" id="IPR023772">
    <property type="entry name" value="DNA-bd_HTH_TetR-type_CS"/>
</dbReference>
<dbReference type="RefSeq" id="WP_144952549.1">
    <property type="nucleotide sequence ID" value="NZ_VMQU01000063.1"/>
</dbReference>
<name>A0A557XP58_9MYCO</name>
<accession>A0A557XP58</accession>
<reference evidence="4 5" key="1">
    <citation type="submission" date="2019-07" db="EMBL/GenBank/DDBJ databases">
        <title>New Mycobacterium species.</title>
        <authorList>
            <person name="Tortoli E."/>
            <person name="Ghielmetti G."/>
            <person name="Friedel U."/>
            <person name="Trovato A."/>
        </authorList>
    </citation>
    <scope>NUCLEOTIDE SEQUENCE [LARGE SCALE GENOMIC DNA]</scope>
    <source>
        <strain evidence="4 5">16-83</strain>
    </source>
</reference>
<feature type="domain" description="HTH tetR-type" evidence="3">
    <location>
        <begin position="15"/>
        <end position="75"/>
    </location>
</feature>
<proteinExistence type="predicted"/>
<dbReference type="InterPro" id="IPR009057">
    <property type="entry name" value="Homeodomain-like_sf"/>
</dbReference>
<dbReference type="AlphaFoldDB" id="A0A557XP58"/>
<dbReference type="Gene3D" id="1.10.10.60">
    <property type="entry name" value="Homeodomain-like"/>
    <property type="match status" value="1"/>
</dbReference>
<dbReference type="PROSITE" id="PS01081">
    <property type="entry name" value="HTH_TETR_1"/>
    <property type="match status" value="1"/>
</dbReference>
<feature type="DNA-binding region" description="H-T-H motif" evidence="2">
    <location>
        <begin position="38"/>
        <end position="57"/>
    </location>
</feature>
<dbReference type="PANTHER" id="PTHR30055">
    <property type="entry name" value="HTH-TYPE TRANSCRIPTIONAL REGULATOR RUTR"/>
    <property type="match status" value="1"/>
</dbReference>
<dbReference type="Pfam" id="PF00440">
    <property type="entry name" value="TetR_N"/>
    <property type="match status" value="1"/>
</dbReference>
<dbReference type="OrthoDB" id="5112469at2"/>
<dbReference type="Gene3D" id="1.10.357.10">
    <property type="entry name" value="Tetracycline Repressor, domain 2"/>
    <property type="match status" value="1"/>
</dbReference>
<organism evidence="4 5">
    <name type="scientific">Mycobacterium helveticum</name>
    <dbReference type="NCBI Taxonomy" id="2592811"/>
    <lineage>
        <taxon>Bacteria</taxon>
        <taxon>Bacillati</taxon>
        <taxon>Actinomycetota</taxon>
        <taxon>Actinomycetes</taxon>
        <taxon>Mycobacteriales</taxon>
        <taxon>Mycobacteriaceae</taxon>
        <taxon>Mycobacterium</taxon>
    </lineage>
</organism>